<keyword evidence="5" id="KW-1185">Reference proteome</keyword>
<gene>
    <name evidence="4" type="ORF">ES288_A06G047800v1</name>
</gene>
<evidence type="ECO:0000259" key="3">
    <source>
        <dbReference type="Pfam" id="PF11250"/>
    </source>
</evidence>
<protein>
    <recommendedName>
        <fullName evidence="3">FAF domain-containing protein</fullName>
    </recommendedName>
</protein>
<sequence>MQFGIEALTICPKKNQTEKHCNFCMMTSSFVSESAASWVIGDYIGMESCFDLYNNDQVCSGGGGGGDGGRVCREIRVKRGQRCKKEFPPPIPSLARTENQPPHMPWVLQRYYTNDGRLILREEKVKHHEYFRAHRSNGRLTLHLIPLDNEDNDTDVEEEEEEAKDVEEEEEEEEEEEAKEEDDQGNVVVETSIKDNNESEESMVKYPIGDNNDNGIAANGGKCMNYSSVRTSPTCFLGLPAIRPVHS</sequence>
<dbReference type="EMBL" id="CM017693">
    <property type="protein sequence ID" value="TYH12201.1"/>
    <property type="molecule type" value="Genomic_DNA"/>
</dbReference>
<dbReference type="PANTHER" id="PTHR33155">
    <property type="entry name" value="FANTASTIC FOUR-LIKE PROTEIN (DUF3049)"/>
    <property type="match status" value="1"/>
</dbReference>
<comment type="similarity">
    <text evidence="1">Belongs to the fantastic four family.</text>
</comment>
<proteinExistence type="inferred from homology"/>
<feature type="domain" description="FAF" evidence="3">
    <location>
        <begin position="86"/>
        <end position="144"/>
    </location>
</feature>
<dbReference type="InterPro" id="IPR046431">
    <property type="entry name" value="FAF_dom"/>
</dbReference>
<dbReference type="Proteomes" id="UP000323506">
    <property type="component" value="Chromosome A06"/>
</dbReference>
<organism evidence="4 5">
    <name type="scientific">Gossypium darwinii</name>
    <name type="common">Darwin's cotton</name>
    <name type="synonym">Gossypium barbadense var. darwinii</name>
    <dbReference type="NCBI Taxonomy" id="34276"/>
    <lineage>
        <taxon>Eukaryota</taxon>
        <taxon>Viridiplantae</taxon>
        <taxon>Streptophyta</taxon>
        <taxon>Embryophyta</taxon>
        <taxon>Tracheophyta</taxon>
        <taxon>Spermatophyta</taxon>
        <taxon>Magnoliopsida</taxon>
        <taxon>eudicotyledons</taxon>
        <taxon>Gunneridae</taxon>
        <taxon>Pentapetalae</taxon>
        <taxon>rosids</taxon>
        <taxon>malvids</taxon>
        <taxon>Malvales</taxon>
        <taxon>Malvaceae</taxon>
        <taxon>Malvoideae</taxon>
        <taxon>Gossypium</taxon>
    </lineage>
</organism>
<evidence type="ECO:0000313" key="5">
    <source>
        <dbReference type="Proteomes" id="UP000323506"/>
    </source>
</evidence>
<evidence type="ECO:0000256" key="2">
    <source>
        <dbReference type="SAM" id="MobiDB-lite"/>
    </source>
</evidence>
<reference evidence="4 5" key="1">
    <citation type="submission" date="2019-06" db="EMBL/GenBank/DDBJ databases">
        <title>WGS assembly of Gossypium darwinii.</title>
        <authorList>
            <person name="Chen Z.J."/>
            <person name="Sreedasyam A."/>
            <person name="Ando A."/>
            <person name="Song Q."/>
            <person name="De L."/>
            <person name="Hulse-Kemp A."/>
            <person name="Ding M."/>
            <person name="Ye W."/>
            <person name="Kirkbride R."/>
            <person name="Jenkins J."/>
            <person name="Plott C."/>
            <person name="Lovell J."/>
            <person name="Lin Y.-M."/>
            <person name="Vaughn R."/>
            <person name="Liu B."/>
            <person name="Li W."/>
            <person name="Simpson S."/>
            <person name="Scheffler B."/>
            <person name="Saski C."/>
            <person name="Grover C."/>
            <person name="Hu G."/>
            <person name="Conover J."/>
            <person name="Carlson J."/>
            <person name="Shu S."/>
            <person name="Boston L."/>
            <person name="Williams M."/>
            <person name="Peterson D."/>
            <person name="Mcgee K."/>
            <person name="Jones D."/>
            <person name="Wendel J."/>
            <person name="Stelly D."/>
            <person name="Grimwood J."/>
            <person name="Schmutz J."/>
        </authorList>
    </citation>
    <scope>NUCLEOTIDE SEQUENCE [LARGE SCALE GENOMIC DNA]</scope>
    <source>
        <strain evidence="4">1808015.09</strain>
    </source>
</reference>
<feature type="compositionally biased region" description="Acidic residues" evidence="2">
    <location>
        <begin position="148"/>
        <end position="184"/>
    </location>
</feature>
<name>A0A5D2G287_GOSDA</name>
<feature type="region of interest" description="Disordered" evidence="2">
    <location>
        <begin position="146"/>
        <end position="208"/>
    </location>
</feature>
<dbReference type="Pfam" id="PF11250">
    <property type="entry name" value="FAF"/>
    <property type="match status" value="1"/>
</dbReference>
<dbReference type="InterPro" id="IPR021410">
    <property type="entry name" value="FAF"/>
</dbReference>
<dbReference type="PANTHER" id="PTHR33155:SF17">
    <property type="entry name" value="F2E2.18-RELATED"/>
    <property type="match status" value="1"/>
</dbReference>
<dbReference type="AlphaFoldDB" id="A0A5D2G287"/>
<evidence type="ECO:0000313" key="4">
    <source>
        <dbReference type="EMBL" id="TYH12201.1"/>
    </source>
</evidence>
<evidence type="ECO:0000256" key="1">
    <source>
        <dbReference type="ARBA" id="ARBA00008690"/>
    </source>
</evidence>
<accession>A0A5D2G287</accession>